<evidence type="ECO:0000313" key="8">
    <source>
        <dbReference type="EMBL" id="MDF2311328.1"/>
    </source>
</evidence>
<protein>
    <submittedName>
        <fullName evidence="8">Oligosaccharide flippase family protein</fullName>
    </submittedName>
</protein>
<dbReference type="EMBL" id="JAPEQV010000001">
    <property type="protein sequence ID" value="MDF2311328.1"/>
    <property type="molecule type" value="Genomic_DNA"/>
</dbReference>
<dbReference type="PANTHER" id="PTHR30250:SF11">
    <property type="entry name" value="O-ANTIGEN TRANSPORTER-RELATED"/>
    <property type="match status" value="1"/>
</dbReference>
<organism evidence="8 9">
    <name type="scientific">Lactiplantibacillus pentosus</name>
    <name type="common">Lactobacillus pentosus</name>
    <dbReference type="NCBI Taxonomy" id="1589"/>
    <lineage>
        <taxon>Bacteria</taxon>
        <taxon>Bacillati</taxon>
        <taxon>Bacillota</taxon>
        <taxon>Bacilli</taxon>
        <taxon>Lactobacillales</taxon>
        <taxon>Lactobacillaceae</taxon>
        <taxon>Lactiplantibacillus</taxon>
    </lineage>
</organism>
<dbReference type="Proteomes" id="UP001151834">
    <property type="component" value="Unassembled WGS sequence"/>
</dbReference>
<dbReference type="InterPro" id="IPR002797">
    <property type="entry name" value="Polysacc_synth"/>
</dbReference>
<feature type="transmembrane region" description="Helical" evidence="7">
    <location>
        <begin position="246"/>
        <end position="266"/>
    </location>
</feature>
<feature type="region of interest" description="Disordered" evidence="6">
    <location>
        <begin position="1"/>
        <end position="20"/>
    </location>
</feature>
<reference evidence="8" key="2">
    <citation type="journal article" date="2023" name="Front Nutr">
        <title>Lactiplantibacillus pentosus P2020 protects the hyperuricemia and renal inflammation in mice.</title>
        <authorList>
            <person name="Wang Z."/>
            <person name="Song L."/>
            <person name="Li X."/>
            <person name="Xiao Y."/>
            <person name="Huang Y."/>
            <person name="Zhang Y."/>
            <person name="Li J."/>
            <person name="Li M."/>
            <person name="Ren Z."/>
        </authorList>
    </citation>
    <scope>NUCLEOTIDE SEQUENCE</scope>
    <source>
        <strain evidence="8">P2000</strain>
    </source>
</reference>
<feature type="transmembrane region" description="Helical" evidence="7">
    <location>
        <begin position="418"/>
        <end position="438"/>
    </location>
</feature>
<dbReference type="PANTHER" id="PTHR30250">
    <property type="entry name" value="PST FAMILY PREDICTED COLANIC ACID TRANSPORTER"/>
    <property type="match status" value="1"/>
</dbReference>
<feature type="transmembrane region" description="Helical" evidence="7">
    <location>
        <begin position="324"/>
        <end position="346"/>
    </location>
</feature>
<keyword evidence="2" id="KW-1003">Cell membrane</keyword>
<feature type="transmembrane region" description="Helical" evidence="7">
    <location>
        <begin position="483"/>
        <end position="504"/>
    </location>
</feature>
<dbReference type="AlphaFoldDB" id="A0AAX6L9V6"/>
<evidence type="ECO:0000256" key="2">
    <source>
        <dbReference type="ARBA" id="ARBA00022475"/>
    </source>
</evidence>
<name>A0AAX6L9V6_LACPE</name>
<feature type="transmembrane region" description="Helical" evidence="7">
    <location>
        <begin position="286"/>
        <end position="304"/>
    </location>
</feature>
<evidence type="ECO:0000256" key="7">
    <source>
        <dbReference type="SAM" id="Phobius"/>
    </source>
</evidence>
<feature type="transmembrane region" description="Helical" evidence="7">
    <location>
        <begin position="123"/>
        <end position="142"/>
    </location>
</feature>
<comment type="caution">
    <text evidence="8">The sequence shown here is derived from an EMBL/GenBank/DDBJ whole genome shotgun (WGS) entry which is preliminary data.</text>
</comment>
<dbReference type="Pfam" id="PF01943">
    <property type="entry name" value="Polysacc_synt"/>
    <property type="match status" value="1"/>
</dbReference>
<evidence type="ECO:0000256" key="6">
    <source>
        <dbReference type="SAM" id="MobiDB-lite"/>
    </source>
</evidence>
<dbReference type="GO" id="GO:0005886">
    <property type="term" value="C:plasma membrane"/>
    <property type="evidence" value="ECO:0007669"/>
    <property type="project" value="UniProtKB-SubCell"/>
</dbReference>
<keyword evidence="3 7" id="KW-0812">Transmembrane</keyword>
<keyword evidence="5 7" id="KW-0472">Membrane</keyword>
<proteinExistence type="predicted"/>
<feature type="transmembrane region" description="Helical" evidence="7">
    <location>
        <begin position="83"/>
        <end position="103"/>
    </location>
</feature>
<feature type="transmembrane region" description="Helical" evidence="7">
    <location>
        <begin position="393"/>
        <end position="412"/>
    </location>
</feature>
<sequence>MFAEDPVKTSGRSVSPSEKVITQRPNERGEVMLVSIKNKYRSFPVQIKASIWFLICAFLEKGISIIATPIFTRLLSASEYGQFNVLSSWLTIVTIIVSLNLCYGAYTQGLVKFDQNRSEYSSALQGLTILLVLVWTIIYLIFHQFWNAIFSLTTTQMLAMLLMVWTSSVFNFWAGEQRVAVKYKSLVLVTLLVSFAKPIVGVLLVVHAQDKVTARFVGLALVELLGYSGLFLIQMARGKRFYSKRFWRHALLFNLPLVPHYLSQIVLSSADRIMIANMVDSKSAGIYSLAYSISQIMILFNVALSQTLSPWIYQKIKDKRIEEIAGVAYGALILIATVNICLIAFAPEVVAIFAPSTYYSATWIIPPVAMSVFFIFAFDLFAKFEFYYERTTLIMVASIFGAVLNLVLNWLLIPLFGYYAAGYTTLACYMLYAVFHYIFMNRICRKEIGSVPYSAKLLLLFTVIFLTLGFILLSAYWNFWLRYFMILMIFLGVFLKRDYLSAFIERMIRMRS</sequence>
<gene>
    <name evidence="8" type="ORF">OOJ94_00685</name>
</gene>
<feature type="transmembrane region" description="Helical" evidence="7">
    <location>
        <begin position="49"/>
        <end position="71"/>
    </location>
</feature>
<feature type="transmembrane region" description="Helical" evidence="7">
    <location>
        <begin position="458"/>
        <end position="477"/>
    </location>
</feature>
<feature type="transmembrane region" description="Helical" evidence="7">
    <location>
        <begin position="186"/>
        <end position="206"/>
    </location>
</feature>
<evidence type="ECO:0000256" key="3">
    <source>
        <dbReference type="ARBA" id="ARBA00022692"/>
    </source>
</evidence>
<comment type="subcellular location">
    <subcellularLocation>
        <location evidence="1">Cell membrane</location>
        <topology evidence="1">Multi-pass membrane protein</topology>
    </subcellularLocation>
</comment>
<evidence type="ECO:0000256" key="4">
    <source>
        <dbReference type="ARBA" id="ARBA00022989"/>
    </source>
</evidence>
<evidence type="ECO:0000256" key="1">
    <source>
        <dbReference type="ARBA" id="ARBA00004651"/>
    </source>
</evidence>
<feature type="transmembrane region" description="Helical" evidence="7">
    <location>
        <begin position="358"/>
        <end position="381"/>
    </location>
</feature>
<evidence type="ECO:0000256" key="5">
    <source>
        <dbReference type="ARBA" id="ARBA00023136"/>
    </source>
</evidence>
<feature type="transmembrane region" description="Helical" evidence="7">
    <location>
        <begin position="148"/>
        <end position="174"/>
    </location>
</feature>
<feature type="transmembrane region" description="Helical" evidence="7">
    <location>
        <begin position="212"/>
        <end position="234"/>
    </location>
</feature>
<evidence type="ECO:0000313" key="9">
    <source>
        <dbReference type="Proteomes" id="UP001151834"/>
    </source>
</evidence>
<keyword evidence="4 7" id="KW-1133">Transmembrane helix</keyword>
<reference evidence="8" key="1">
    <citation type="submission" date="2022-11" db="EMBL/GenBank/DDBJ databases">
        <authorList>
            <person name="Wang Z."/>
        </authorList>
    </citation>
    <scope>NUCLEOTIDE SEQUENCE</scope>
    <source>
        <strain evidence="8">P2000</strain>
    </source>
</reference>
<accession>A0AAX6L9V6</accession>
<dbReference type="InterPro" id="IPR050833">
    <property type="entry name" value="Poly_Biosynth_Transport"/>
</dbReference>